<sequence>MKKLILTILTGLLICTSCKKDSDKKPNTSSRVVRYELTGNFTGTLFVAYTTANGGTSNDEVTSLPWTKEVTYSNTLTASNFVIVGNGGVPGQKVTVLIKRGGNQVGPPLVVTANSSGAFSEGAPPIVF</sequence>
<keyword evidence="8" id="KW-1185">Reference proteome</keyword>
<dbReference type="InterPro" id="IPR008693">
    <property type="entry name" value="MmpS"/>
</dbReference>
<dbReference type="OrthoDB" id="1377205at2"/>
<dbReference type="AlphaFoldDB" id="A0A1I2UX71"/>
<evidence type="ECO:0000256" key="5">
    <source>
        <dbReference type="ARBA" id="ARBA00022989"/>
    </source>
</evidence>
<evidence type="ECO:0000313" key="8">
    <source>
        <dbReference type="Proteomes" id="UP000199666"/>
    </source>
</evidence>
<dbReference type="Gene3D" id="2.60.40.2880">
    <property type="entry name" value="MmpS1-5, C-terminal soluble domain"/>
    <property type="match status" value="1"/>
</dbReference>
<evidence type="ECO:0000256" key="3">
    <source>
        <dbReference type="ARBA" id="ARBA00022475"/>
    </source>
</evidence>
<gene>
    <name evidence="7" type="ORF">SAMN04489864_102342</name>
</gene>
<comment type="similarity">
    <text evidence="2">Belongs to the MmpS family.</text>
</comment>
<evidence type="ECO:0000256" key="1">
    <source>
        <dbReference type="ARBA" id="ARBA00004236"/>
    </source>
</evidence>
<organism evidence="7 8">
    <name type="scientific">Pedobacter insulae</name>
    <dbReference type="NCBI Taxonomy" id="414048"/>
    <lineage>
        <taxon>Bacteria</taxon>
        <taxon>Pseudomonadati</taxon>
        <taxon>Bacteroidota</taxon>
        <taxon>Sphingobacteriia</taxon>
        <taxon>Sphingobacteriales</taxon>
        <taxon>Sphingobacteriaceae</taxon>
        <taxon>Pedobacter</taxon>
    </lineage>
</organism>
<keyword evidence="4" id="KW-0812">Transmembrane</keyword>
<keyword evidence="6" id="KW-0472">Membrane</keyword>
<evidence type="ECO:0000256" key="6">
    <source>
        <dbReference type="ARBA" id="ARBA00023136"/>
    </source>
</evidence>
<evidence type="ECO:0000313" key="7">
    <source>
        <dbReference type="EMBL" id="SFG80427.1"/>
    </source>
</evidence>
<dbReference type="STRING" id="414048.SAMN04489864_102342"/>
<dbReference type="EMBL" id="FOPP01000002">
    <property type="protein sequence ID" value="SFG80427.1"/>
    <property type="molecule type" value="Genomic_DNA"/>
</dbReference>
<dbReference type="Proteomes" id="UP000199666">
    <property type="component" value="Unassembled WGS sequence"/>
</dbReference>
<keyword evidence="3" id="KW-1003">Cell membrane</keyword>
<evidence type="ECO:0000256" key="2">
    <source>
        <dbReference type="ARBA" id="ARBA00007531"/>
    </source>
</evidence>
<comment type="subcellular location">
    <subcellularLocation>
        <location evidence="1">Cell membrane</location>
    </subcellularLocation>
</comment>
<protein>
    <submittedName>
        <fullName evidence="7">Membrane protein</fullName>
    </submittedName>
</protein>
<name>A0A1I2UX71_9SPHI</name>
<accession>A0A1I2UX71</accession>
<dbReference type="Pfam" id="PF05423">
    <property type="entry name" value="Mycobact_memb"/>
    <property type="match status" value="1"/>
</dbReference>
<dbReference type="GO" id="GO:0005886">
    <property type="term" value="C:plasma membrane"/>
    <property type="evidence" value="ECO:0007669"/>
    <property type="project" value="UniProtKB-SubCell"/>
</dbReference>
<dbReference type="RefSeq" id="WP_090992383.1">
    <property type="nucleotide sequence ID" value="NZ_FOPP01000002.1"/>
</dbReference>
<evidence type="ECO:0000256" key="4">
    <source>
        <dbReference type="ARBA" id="ARBA00022692"/>
    </source>
</evidence>
<keyword evidence="5" id="KW-1133">Transmembrane helix</keyword>
<reference evidence="7 8" key="1">
    <citation type="submission" date="2016-10" db="EMBL/GenBank/DDBJ databases">
        <authorList>
            <person name="de Groot N.N."/>
        </authorList>
    </citation>
    <scope>NUCLEOTIDE SEQUENCE [LARGE SCALE GENOMIC DNA]</scope>
    <source>
        <strain evidence="7 8">DSM 18684</strain>
    </source>
</reference>
<proteinExistence type="inferred from homology"/>
<dbReference type="InterPro" id="IPR038468">
    <property type="entry name" value="MmpS_C"/>
</dbReference>